<sequence>MTPLYYSRAAFRALAALPHSAQAAVRAMADMLRMPERSLAPIRALPGGLERDLAQVAVEGVGRLVCRITQERIDVLAIVGRDHALPPSAPRSDFGPVQVGGAA</sequence>
<organism evidence="3 4">
    <name type="scientific">Candidatus Phaeomarinibacter ectocarpi</name>
    <dbReference type="NCBI Taxonomy" id="1458461"/>
    <lineage>
        <taxon>Bacteria</taxon>
        <taxon>Pseudomonadati</taxon>
        <taxon>Pseudomonadota</taxon>
        <taxon>Alphaproteobacteria</taxon>
        <taxon>Hyphomicrobiales</taxon>
        <taxon>Parvibaculaceae</taxon>
        <taxon>Candidatus Phaeomarinibacter</taxon>
    </lineage>
</organism>
<dbReference type="AlphaFoldDB" id="X5ME15"/>
<evidence type="ECO:0000313" key="4">
    <source>
        <dbReference type="Proteomes" id="UP000032160"/>
    </source>
</evidence>
<dbReference type="KEGG" id="pect:BN1012_Phect2424"/>
<dbReference type="PATRIC" id="fig|1458461.3.peg.2430"/>
<protein>
    <recommendedName>
        <fullName evidence="5">Cytotoxic translational repressor of toxin-antitoxin stability system</fullName>
    </recommendedName>
</protein>
<evidence type="ECO:0000256" key="1">
    <source>
        <dbReference type="SAM" id="MobiDB-lite"/>
    </source>
</evidence>
<dbReference type="EMBL" id="HG966617">
    <property type="protein sequence ID" value="CDO60637.1"/>
    <property type="molecule type" value="Genomic_DNA"/>
</dbReference>
<accession>X5ME15</accession>
<keyword evidence="4" id="KW-1185">Reference proteome</keyword>
<dbReference type="STRING" id="1458461.BN1012_Phect2424"/>
<gene>
    <name evidence="3" type="ORF">BN1012_Phect2424</name>
</gene>
<name>X5ME15_9HYPH</name>
<dbReference type="OrthoDB" id="9881422at2"/>
<reference evidence="3 4" key="1">
    <citation type="journal article" date="2014" name="Front. Genet.">
        <title>Genome and metabolic network of "Candidatus Phaeomarinobacter ectocarpi" Ec32, a new candidate genus of Alphaproteobacteria frequently associated with brown algae.</title>
        <authorList>
            <person name="Dittami S.M."/>
            <person name="Barbeyron T."/>
            <person name="Boyen C."/>
            <person name="Cambefort J."/>
            <person name="Collet G."/>
            <person name="Delage L."/>
            <person name="Gobet A."/>
            <person name="Groisillier A."/>
            <person name="Leblanc C."/>
            <person name="Michel G."/>
            <person name="Scornet D."/>
            <person name="Siegel A."/>
            <person name="Tapia J.E."/>
            <person name="Tonon T."/>
        </authorList>
    </citation>
    <scope>NUCLEOTIDE SEQUENCE [LARGE SCALE GENOMIC DNA]</scope>
    <source>
        <strain evidence="3 4">Ec32</strain>
    </source>
</reference>
<feature type="chain" id="PRO_5004958851" description="Cytotoxic translational repressor of toxin-antitoxin stability system" evidence="2">
    <location>
        <begin position="24"/>
        <end position="103"/>
    </location>
</feature>
<dbReference type="RefSeq" id="WP_052534529.1">
    <property type="nucleotide sequence ID" value="NZ_HG966617.1"/>
</dbReference>
<evidence type="ECO:0008006" key="5">
    <source>
        <dbReference type="Google" id="ProtNLM"/>
    </source>
</evidence>
<dbReference type="Proteomes" id="UP000032160">
    <property type="component" value="Chromosome I"/>
</dbReference>
<keyword evidence="2" id="KW-0732">Signal</keyword>
<proteinExistence type="predicted"/>
<feature type="region of interest" description="Disordered" evidence="1">
    <location>
        <begin position="83"/>
        <end position="103"/>
    </location>
</feature>
<evidence type="ECO:0000256" key="2">
    <source>
        <dbReference type="SAM" id="SignalP"/>
    </source>
</evidence>
<feature type="signal peptide" evidence="2">
    <location>
        <begin position="1"/>
        <end position="23"/>
    </location>
</feature>
<evidence type="ECO:0000313" key="3">
    <source>
        <dbReference type="EMBL" id="CDO60637.1"/>
    </source>
</evidence>
<dbReference type="HOGENOM" id="CLU_2258623_0_0_5"/>